<keyword evidence="1" id="KW-0677">Repeat</keyword>
<dbReference type="Gene3D" id="3.40.250.10">
    <property type="entry name" value="Rhodanese-like domain"/>
    <property type="match status" value="2"/>
</dbReference>
<dbReference type="EMBL" id="CAJNOB010000056">
    <property type="protein sequence ID" value="CAF0703919.1"/>
    <property type="molecule type" value="Genomic_DNA"/>
</dbReference>
<keyword evidence="2 4" id="KW-0808">Transferase</keyword>
<gene>
    <name evidence="4" type="primary">sseA</name>
    <name evidence="4" type="ORF">MPNT_60137</name>
</gene>
<dbReference type="Proteomes" id="UP000663859">
    <property type="component" value="Unassembled WGS sequence"/>
</dbReference>
<dbReference type="RefSeq" id="WP_174582480.1">
    <property type="nucleotide sequence ID" value="NZ_CAJNOB010000056.1"/>
</dbReference>
<dbReference type="InterPro" id="IPR051126">
    <property type="entry name" value="Thiosulfate_sulfurtransferase"/>
</dbReference>
<dbReference type="CDD" id="cd01449">
    <property type="entry name" value="TST_Repeat_2"/>
    <property type="match status" value="1"/>
</dbReference>
<protein>
    <recommendedName>
        <fullName evidence="2">Sulfurtransferase</fullName>
    </recommendedName>
</protein>
<dbReference type="SUPFAM" id="SSF52821">
    <property type="entry name" value="Rhodanese/Cell cycle control phosphatase"/>
    <property type="match status" value="2"/>
</dbReference>
<dbReference type="GO" id="GO:0004792">
    <property type="term" value="F:thiosulfate-cyanide sulfurtransferase activity"/>
    <property type="evidence" value="ECO:0007669"/>
    <property type="project" value="InterPro"/>
</dbReference>
<comment type="caution">
    <text evidence="4">The sequence shown here is derived from an EMBL/GenBank/DDBJ whole genome shotgun (WGS) entry which is preliminary data.</text>
</comment>
<dbReference type="SMART" id="SM00450">
    <property type="entry name" value="RHOD"/>
    <property type="match status" value="2"/>
</dbReference>
<keyword evidence="5" id="KW-1185">Reference proteome</keyword>
<evidence type="ECO:0000256" key="1">
    <source>
        <dbReference type="ARBA" id="ARBA00022737"/>
    </source>
</evidence>
<evidence type="ECO:0000259" key="3">
    <source>
        <dbReference type="PROSITE" id="PS50206"/>
    </source>
</evidence>
<proteinExistence type="predicted"/>
<name>A0A8J2BN35_9BACT</name>
<reference evidence="4" key="1">
    <citation type="submission" date="2021-02" db="EMBL/GenBank/DDBJ databases">
        <authorList>
            <person name="Cremers G."/>
            <person name="Picone N."/>
        </authorList>
    </citation>
    <scope>NUCLEOTIDE SEQUENCE</scope>
    <source>
        <strain evidence="4">PQ17</strain>
    </source>
</reference>
<sequence>MSKGYAHPEALVETSWLAEHLHDPDIRVIESNEDVLLYDTGHIPGAVHIDWRRDLQDPVVRDYISPEAFAELCSRNGIAPETTCIFYGDKSNWWACYALWAFRLFGHQKVKILNGGRDKWIREGRPLTREKPSYPRTEYPVPKQRYDRDIRAFYEEVLEFSRNGGPLIDVRSPQEYRGELLHMPEYPQEGALRGGHIPGAKNVPWKTAVRDDGTFKSAEELQQIYQEQIGFSPDKETIVYCRIGERSSHTWFVLTYLLGLPKVRNYDGSWTEWGNKVRAPIER</sequence>
<dbReference type="PROSITE" id="PS00683">
    <property type="entry name" value="RHODANESE_2"/>
    <property type="match status" value="1"/>
</dbReference>
<dbReference type="PANTHER" id="PTHR43855">
    <property type="entry name" value="THIOSULFATE SULFURTRANSFERASE"/>
    <property type="match status" value="1"/>
</dbReference>
<evidence type="ECO:0000313" key="4">
    <source>
        <dbReference type="EMBL" id="CAF0703919.1"/>
    </source>
</evidence>
<dbReference type="Pfam" id="PF00581">
    <property type="entry name" value="Rhodanese"/>
    <property type="match status" value="2"/>
</dbReference>
<dbReference type="InterPro" id="IPR001307">
    <property type="entry name" value="Thiosulphate_STrfase_CS"/>
</dbReference>
<dbReference type="PROSITE" id="PS50206">
    <property type="entry name" value="RHODANESE_3"/>
    <property type="match status" value="2"/>
</dbReference>
<dbReference type="AlphaFoldDB" id="A0A8J2BN35"/>
<organism evidence="4 5">
    <name type="scientific">Candidatus Methylacidithermus pantelleriae</name>
    <dbReference type="NCBI Taxonomy" id="2744239"/>
    <lineage>
        <taxon>Bacteria</taxon>
        <taxon>Pseudomonadati</taxon>
        <taxon>Verrucomicrobiota</taxon>
        <taxon>Methylacidiphilae</taxon>
        <taxon>Methylacidiphilales</taxon>
        <taxon>Methylacidiphilaceae</taxon>
        <taxon>Candidatus Methylacidithermus</taxon>
    </lineage>
</organism>
<dbReference type="PANTHER" id="PTHR43855:SF1">
    <property type="entry name" value="THIOSULFATE SULFURTRANSFERASE"/>
    <property type="match status" value="1"/>
</dbReference>
<dbReference type="PROSITE" id="PS00380">
    <property type="entry name" value="RHODANESE_1"/>
    <property type="match status" value="1"/>
</dbReference>
<evidence type="ECO:0000256" key="2">
    <source>
        <dbReference type="RuleBase" id="RU000507"/>
    </source>
</evidence>
<feature type="domain" description="Rhodanese" evidence="3">
    <location>
        <begin position="22"/>
        <end position="129"/>
    </location>
</feature>
<feature type="domain" description="Rhodanese" evidence="3">
    <location>
        <begin position="161"/>
        <end position="282"/>
    </location>
</feature>
<dbReference type="InterPro" id="IPR001763">
    <property type="entry name" value="Rhodanese-like_dom"/>
</dbReference>
<dbReference type="CDD" id="cd01448">
    <property type="entry name" value="TST_Repeat_1"/>
    <property type="match status" value="1"/>
</dbReference>
<dbReference type="InterPro" id="IPR036873">
    <property type="entry name" value="Rhodanese-like_dom_sf"/>
</dbReference>
<evidence type="ECO:0000313" key="5">
    <source>
        <dbReference type="Proteomes" id="UP000663859"/>
    </source>
</evidence>
<accession>A0A8J2BN35</accession>